<evidence type="ECO:0000313" key="13">
    <source>
        <dbReference type="Proteomes" id="UP000177932"/>
    </source>
</evidence>
<dbReference type="GO" id="GO:0006814">
    <property type="term" value="P:sodium ion transport"/>
    <property type="evidence" value="ECO:0007669"/>
    <property type="project" value="UniProtKB-KW"/>
</dbReference>
<evidence type="ECO:0000259" key="11">
    <source>
        <dbReference type="Pfam" id="PF00999"/>
    </source>
</evidence>
<sequence length="506" mass="54005">MKNRWFMISILAIVFLGIGGIPSYGVNTEAVSAGHGDYNFLLWIAILLVIAAFGRLIEKIKQPSVLGELVAGLLLGVPLFVGFTYFENVKNSEFIKNVAELGVVILLFQTGLESNISEMQKNGVRALAVAAIGVAAPFSLGYFVSPLLIPNLSSHTALFLGATLTATSVGITARVFRDLGKLNTREAKIILGAAVFDDVIGLIILSVVSAIALNGSVEISDVGFVIAKAVGFLLIAVFLLRPLTHHISKMFSKINTGIGMKFVLAMSFCLVLAYAASLIGLAPIVGAFAAGIILEPVHFKFFKEPEIIEEIKRAVQGARTQINQRVSEVINRSSYNLGITSIEGMRSIASTAINQIDRISESVNKHSDRHVASLLEPIAYLTVPIFFVLTGMQVDLATLGNANVVVAAAGITFIAFTGKIVSGLVMWRSGIKSVAVVGFGMIPRGEVGLIFATIGKAIGVVSEEVFSIVIIMVMVSTLATPVILGFLLKDRGDNDHTLTQKTNEVM</sequence>
<dbReference type="InterPro" id="IPR038770">
    <property type="entry name" value="Na+/solute_symporter_sf"/>
</dbReference>
<feature type="transmembrane region" description="Helical" evidence="10">
    <location>
        <begin position="189"/>
        <end position="213"/>
    </location>
</feature>
<evidence type="ECO:0000256" key="2">
    <source>
        <dbReference type="ARBA" id="ARBA00022448"/>
    </source>
</evidence>
<feature type="transmembrane region" description="Helical" evidence="10">
    <location>
        <begin position="69"/>
        <end position="88"/>
    </location>
</feature>
<dbReference type="Proteomes" id="UP000177932">
    <property type="component" value="Unassembled WGS sequence"/>
</dbReference>
<evidence type="ECO:0000256" key="1">
    <source>
        <dbReference type="ARBA" id="ARBA00004141"/>
    </source>
</evidence>
<evidence type="ECO:0000256" key="9">
    <source>
        <dbReference type="ARBA" id="ARBA00023201"/>
    </source>
</evidence>
<reference evidence="12 13" key="1">
    <citation type="journal article" date="2016" name="Nat. Commun.">
        <title>Thousands of microbial genomes shed light on interconnected biogeochemical processes in an aquifer system.</title>
        <authorList>
            <person name="Anantharaman K."/>
            <person name="Brown C.T."/>
            <person name="Hug L.A."/>
            <person name="Sharon I."/>
            <person name="Castelle C.J."/>
            <person name="Probst A.J."/>
            <person name="Thomas B.C."/>
            <person name="Singh A."/>
            <person name="Wilkins M.J."/>
            <person name="Karaoz U."/>
            <person name="Brodie E.L."/>
            <person name="Williams K.H."/>
            <person name="Hubbard S.S."/>
            <person name="Banfield J.F."/>
        </authorList>
    </citation>
    <scope>NUCLEOTIDE SEQUENCE [LARGE SCALE GENOMIC DNA]</scope>
</reference>
<name>A0A1G2H8I1_9BACT</name>
<feature type="domain" description="Cation/H+ exchanger transmembrane" evidence="11">
    <location>
        <begin position="49"/>
        <end position="300"/>
    </location>
</feature>
<feature type="domain" description="Cation/H+ exchanger transmembrane" evidence="11">
    <location>
        <begin position="371"/>
        <end position="489"/>
    </location>
</feature>
<comment type="caution">
    <text evidence="12">The sequence shown here is derived from an EMBL/GenBank/DDBJ whole genome shotgun (WGS) entry which is preliminary data.</text>
</comment>
<dbReference type="STRING" id="1802158.A2827_00560"/>
<keyword evidence="2" id="KW-0813">Transport</keyword>
<evidence type="ECO:0000256" key="7">
    <source>
        <dbReference type="ARBA" id="ARBA00023065"/>
    </source>
</evidence>
<feature type="transmembrane region" description="Helical" evidence="10">
    <location>
        <begin position="433"/>
        <end position="454"/>
    </location>
</feature>
<keyword evidence="7" id="KW-0406">Ion transport</keyword>
<keyword evidence="3" id="KW-0050">Antiport</keyword>
<dbReference type="GO" id="GO:0016020">
    <property type="term" value="C:membrane"/>
    <property type="evidence" value="ECO:0007669"/>
    <property type="project" value="UniProtKB-SubCell"/>
</dbReference>
<dbReference type="PANTHER" id="PTHR43562">
    <property type="entry name" value="NAPA-TYPE SODIUM/HYDROGEN ANTIPORTER"/>
    <property type="match status" value="1"/>
</dbReference>
<feature type="transmembrane region" description="Helical" evidence="10">
    <location>
        <begin position="156"/>
        <end position="177"/>
    </location>
</feature>
<dbReference type="GO" id="GO:0015297">
    <property type="term" value="F:antiporter activity"/>
    <property type="evidence" value="ECO:0007669"/>
    <property type="project" value="UniProtKB-KW"/>
</dbReference>
<keyword evidence="4 10" id="KW-0812">Transmembrane</keyword>
<feature type="transmembrane region" description="Helical" evidence="10">
    <location>
        <begin position="404"/>
        <end position="427"/>
    </location>
</feature>
<dbReference type="Pfam" id="PF00999">
    <property type="entry name" value="Na_H_Exchanger"/>
    <property type="match status" value="2"/>
</dbReference>
<feature type="transmembrane region" description="Helical" evidence="10">
    <location>
        <begin position="219"/>
        <end position="241"/>
    </location>
</feature>
<dbReference type="InterPro" id="IPR006153">
    <property type="entry name" value="Cation/H_exchanger_TM"/>
</dbReference>
<dbReference type="Gene3D" id="1.20.1530.20">
    <property type="match status" value="2"/>
</dbReference>
<keyword evidence="6" id="KW-0915">Sodium</keyword>
<protein>
    <recommendedName>
        <fullName evidence="11">Cation/H+ exchanger transmembrane domain-containing protein</fullName>
    </recommendedName>
</protein>
<evidence type="ECO:0000256" key="4">
    <source>
        <dbReference type="ARBA" id="ARBA00022692"/>
    </source>
</evidence>
<gene>
    <name evidence="12" type="ORF">A2827_00560</name>
</gene>
<proteinExistence type="predicted"/>
<evidence type="ECO:0000256" key="5">
    <source>
        <dbReference type="ARBA" id="ARBA00022989"/>
    </source>
</evidence>
<feature type="transmembrane region" description="Helical" evidence="10">
    <location>
        <begin position="124"/>
        <end position="144"/>
    </location>
</feature>
<evidence type="ECO:0000256" key="10">
    <source>
        <dbReference type="SAM" id="Phobius"/>
    </source>
</evidence>
<accession>A0A1G2H8I1</accession>
<keyword evidence="5 10" id="KW-1133">Transmembrane helix</keyword>
<feature type="transmembrane region" description="Helical" evidence="10">
    <location>
        <begin position="38"/>
        <end position="57"/>
    </location>
</feature>
<feature type="transmembrane region" description="Helical" evidence="10">
    <location>
        <begin position="262"/>
        <end position="294"/>
    </location>
</feature>
<evidence type="ECO:0000256" key="8">
    <source>
        <dbReference type="ARBA" id="ARBA00023136"/>
    </source>
</evidence>
<feature type="transmembrane region" description="Helical" evidence="10">
    <location>
        <begin position="94"/>
        <end position="112"/>
    </location>
</feature>
<evidence type="ECO:0000256" key="6">
    <source>
        <dbReference type="ARBA" id="ARBA00023053"/>
    </source>
</evidence>
<keyword evidence="8 10" id="KW-0472">Membrane</keyword>
<organism evidence="12 13">
    <name type="scientific">Candidatus Spechtbacteria bacterium RIFCSPHIGHO2_01_FULL_43_30</name>
    <dbReference type="NCBI Taxonomy" id="1802158"/>
    <lineage>
        <taxon>Bacteria</taxon>
        <taxon>Candidatus Spechtiibacteriota</taxon>
    </lineage>
</organism>
<evidence type="ECO:0000313" key="12">
    <source>
        <dbReference type="EMBL" id="OGZ58762.1"/>
    </source>
</evidence>
<dbReference type="AlphaFoldDB" id="A0A1G2H8I1"/>
<comment type="subcellular location">
    <subcellularLocation>
        <location evidence="1">Membrane</location>
        <topology evidence="1">Multi-pass membrane protein</topology>
    </subcellularLocation>
</comment>
<feature type="transmembrane region" description="Helical" evidence="10">
    <location>
        <begin position="466"/>
        <end position="488"/>
    </location>
</feature>
<keyword evidence="9" id="KW-0739">Sodium transport</keyword>
<dbReference type="PANTHER" id="PTHR43562:SF3">
    <property type="entry name" value="SODIUM ION_PROTON EXCHANGER (EUROFUNG)"/>
    <property type="match status" value="1"/>
</dbReference>
<evidence type="ECO:0000256" key="3">
    <source>
        <dbReference type="ARBA" id="ARBA00022449"/>
    </source>
</evidence>
<feature type="transmembrane region" description="Helical" evidence="10">
    <location>
        <begin position="378"/>
        <end position="397"/>
    </location>
</feature>
<dbReference type="EMBL" id="MHOD01000001">
    <property type="protein sequence ID" value="OGZ58762.1"/>
    <property type="molecule type" value="Genomic_DNA"/>
</dbReference>
<dbReference type="GO" id="GO:1902600">
    <property type="term" value="P:proton transmembrane transport"/>
    <property type="evidence" value="ECO:0007669"/>
    <property type="project" value="InterPro"/>
</dbReference>